<reference evidence="1 2" key="1">
    <citation type="submission" date="2019-09" db="EMBL/GenBank/DDBJ databases">
        <title>Phylogeny of genus Pseudoclavibacter and closely related genus.</title>
        <authorList>
            <person name="Li Y."/>
        </authorList>
    </citation>
    <scope>NUCLEOTIDE SEQUENCE [LARGE SCALE GENOMIC DNA]</scope>
    <source>
        <strain evidence="1 2">DSM 23821</strain>
    </source>
</reference>
<organism evidence="1 2">
    <name type="scientific">Pseudoclavibacter chungangensis</name>
    <dbReference type="NCBI Taxonomy" id="587635"/>
    <lineage>
        <taxon>Bacteria</taxon>
        <taxon>Bacillati</taxon>
        <taxon>Actinomycetota</taxon>
        <taxon>Actinomycetes</taxon>
        <taxon>Micrococcales</taxon>
        <taxon>Microbacteriaceae</taxon>
        <taxon>Pseudoclavibacter</taxon>
    </lineage>
</organism>
<dbReference type="Proteomes" id="UP000467240">
    <property type="component" value="Unassembled WGS sequence"/>
</dbReference>
<dbReference type="OrthoDB" id="9790372at2"/>
<dbReference type="EMBL" id="WBJZ01000005">
    <property type="protein sequence ID" value="KAB1659720.1"/>
    <property type="molecule type" value="Genomic_DNA"/>
</dbReference>
<proteinExistence type="predicted"/>
<evidence type="ECO:0000313" key="1">
    <source>
        <dbReference type="EMBL" id="KAB1659720.1"/>
    </source>
</evidence>
<keyword evidence="2" id="KW-1185">Reference proteome</keyword>
<accession>A0A7J5BZD8</accession>
<name>A0A7J5BZD8_9MICO</name>
<dbReference type="Pfam" id="PF02620">
    <property type="entry name" value="YceD"/>
    <property type="match status" value="1"/>
</dbReference>
<dbReference type="AlphaFoldDB" id="A0A7J5BZD8"/>
<evidence type="ECO:0000313" key="2">
    <source>
        <dbReference type="Proteomes" id="UP000467240"/>
    </source>
</evidence>
<dbReference type="InterPro" id="IPR003772">
    <property type="entry name" value="YceD"/>
</dbReference>
<sequence>MRELELDLPVAEHIGEGLIAVPEGSTAHVDVRLESLHDGILASGDARVELAGECSRCLEPITDELEVDFAELFAYARDEAYEYVVEADHVDLEPAVRDAVVLALPFQPVCRPDCLGLDPATGEKLQQPLPDRAEPTDPRWAALTQFDASDSAPASPTE</sequence>
<gene>
    <name evidence="1" type="ORF">F8O01_05045</name>
</gene>
<protein>
    <submittedName>
        <fullName evidence="1">DUF177 domain-containing protein</fullName>
    </submittedName>
</protein>
<comment type="caution">
    <text evidence="1">The sequence shown here is derived from an EMBL/GenBank/DDBJ whole genome shotgun (WGS) entry which is preliminary data.</text>
</comment>